<dbReference type="SUPFAM" id="SSF46689">
    <property type="entry name" value="Homeodomain-like"/>
    <property type="match status" value="1"/>
</dbReference>
<proteinExistence type="predicted"/>
<comment type="caution">
    <text evidence="1">The sequence shown here is derived from an EMBL/GenBank/DDBJ whole genome shotgun (WGS) entry which is preliminary data.</text>
</comment>
<dbReference type="AlphaFoldDB" id="A0A6B3N0G7"/>
<gene>
    <name evidence="1" type="ORF">F6J89_02905</name>
</gene>
<organism evidence="1">
    <name type="scientific">Symploca sp. SIO1C4</name>
    <dbReference type="NCBI Taxonomy" id="2607765"/>
    <lineage>
        <taxon>Bacteria</taxon>
        <taxon>Bacillati</taxon>
        <taxon>Cyanobacteriota</taxon>
        <taxon>Cyanophyceae</taxon>
        <taxon>Coleofasciculales</taxon>
        <taxon>Coleofasciculaceae</taxon>
        <taxon>Symploca</taxon>
    </lineage>
</organism>
<evidence type="ECO:0000313" key="1">
    <source>
        <dbReference type="EMBL" id="NER26589.1"/>
    </source>
</evidence>
<sequence>MAGVCKLDIKETSEELKTLLAEQKTAINFQKVQALYLFKIGQVTTVQDLALTVGRNRVTVQHWLRKYREQGIAGLLRVRHSGGRKPAIPPEAIAGLQQRLNDSQRKFESYGEIHRWLQQEYGVIADYKTVYATVRYKLKVKLKCHRR</sequence>
<dbReference type="Pfam" id="PF13565">
    <property type="entry name" value="HTH_32"/>
    <property type="match status" value="1"/>
</dbReference>
<dbReference type="InterPro" id="IPR009057">
    <property type="entry name" value="Homeodomain-like_sf"/>
</dbReference>
<accession>A0A6B3N0G7</accession>
<name>A0A6B3N0G7_9CYAN</name>
<dbReference type="EMBL" id="JAAHFQ010000037">
    <property type="protein sequence ID" value="NER26589.1"/>
    <property type="molecule type" value="Genomic_DNA"/>
</dbReference>
<reference evidence="1" key="1">
    <citation type="submission" date="2019-11" db="EMBL/GenBank/DDBJ databases">
        <title>Genomic insights into an expanded diversity of filamentous marine cyanobacteria reveals the extraordinary biosynthetic potential of Moorea and Okeania.</title>
        <authorList>
            <person name="Ferreira Leao T."/>
            <person name="Wang M."/>
            <person name="Moss N."/>
            <person name="Da Silva R."/>
            <person name="Sanders J."/>
            <person name="Nurk S."/>
            <person name="Gurevich A."/>
            <person name="Humphrey G."/>
            <person name="Reher R."/>
            <person name="Zhu Q."/>
            <person name="Belda-Ferre P."/>
            <person name="Glukhov E."/>
            <person name="Rex R."/>
            <person name="Dorrestein P.C."/>
            <person name="Knight R."/>
            <person name="Pevzner P."/>
            <person name="Gerwick W.H."/>
            <person name="Gerwick L."/>
        </authorList>
    </citation>
    <scope>NUCLEOTIDE SEQUENCE</scope>
    <source>
        <strain evidence="1">SIO1C4</strain>
    </source>
</reference>
<protein>
    <submittedName>
        <fullName evidence="1">Helix-turn-helix domain-containing protein</fullName>
    </submittedName>
</protein>